<evidence type="ECO:0000313" key="1">
    <source>
        <dbReference type="EMBL" id="KAI4806626.1"/>
    </source>
</evidence>
<keyword evidence="2" id="KW-1185">Reference proteome</keyword>
<dbReference type="EMBL" id="CM043804">
    <property type="protein sequence ID" value="KAI4806626.1"/>
    <property type="molecule type" value="Genomic_DNA"/>
</dbReference>
<organism evidence="1 2">
    <name type="scientific">Chaenocephalus aceratus</name>
    <name type="common">Blackfin icefish</name>
    <name type="synonym">Chaenichthys aceratus</name>
    <dbReference type="NCBI Taxonomy" id="36190"/>
    <lineage>
        <taxon>Eukaryota</taxon>
        <taxon>Metazoa</taxon>
        <taxon>Chordata</taxon>
        <taxon>Craniata</taxon>
        <taxon>Vertebrata</taxon>
        <taxon>Euteleostomi</taxon>
        <taxon>Actinopterygii</taxon>
        <taxon>Neopterygii</taxon>
        <taxon>Teleostei</taxon>
        <taxon>Neoteleostei</taxon>
        <taxon>Acanthomorphata</taxon>
        <taxon>Eupercaria</taxon>
        <taxon>Perciformes</taxon>
        <taxon>Notothenioidei</taxon>
        <taxon>Channichthyidae</taxon>
        <taxon>Chaenocephalus</taxon>
    </lineage>
</organism>
<protein>
    <submittedName>
        <fullName evidence="1">Uncharacterized protein</fullName>
    </submittedName>
</protein>
<dbReference type="Proteomes" id="UP001057452">
    <property type="component" value="Chromosome 20"/>
</dbReference>
<sequence length="67" mass="8070">MYLILCKSCFYCACHFLLRGNFSMRLYLKRKRFQIVPLKSTDTYLYLSFCISHHSGFTFDTFVYAKM</sequence>
<proteinExistence type="predicted"/>
<gene>
    <name evidence="1" type="ORF">KUCAC02_017444</name>
</gene>
<name>A0ACB9W1T0_CHAAC</name>
<comment type="caution">
    <text evidence="1">The sequence shown here is derived from an EMBL/GenBank/DDBJ whole genome shotgun (WGS) entry which is preliminary data.</text>
</comment>
<accession>A0ACB9W1T0</accession>
<reference evidence="1" key="1">
    <citation type="submission" date="2022-05" db="EMBL/GenBank/DDBJ databases">
        <title>Chromosome-level genome of Chaenocephalus aceratus.</title>
        <authorList>
            <person name="Park H."/>
        </authorList>
    </citation>
    <scope>NUCLEOTIDE SEQUENCE</scope>
    <source>
        <strain evidence="1">KU_202001</strain>
    </source>
</reference>
<evidence type="ECO:0000313" key="2">
    <source>
        <dbReference type="Proteomes" id="UP001057452"/>
    </source>
</evidence>